<accession>A0A4R3KQT5</accession>
<reference evidence="2 3" key="1">
    <citation type="submission" date="2019-03" db="EMBL/GenBank/DDBJ databases">
        <title>Genomic Encyclopedia of Type Strains, Phase IV (KMG-IV): sequencing the most valuable type-strain genomes for metagenomic binning, comparative biology and taxonomic classification.</title>
        <authorList>
            <person name="Goeker M."/>
        </authorList>
    </citation>
    <scope>NUCLEOTIDE SEQUENCE [LARGE SCALE GENOMIC DNA]</scope>
    <source>
        <strain evidence="2 3">DSM 26752</strain>
    </source>
</reference>
<dbReference type="InterPro" id="IPR056905">
    <property type="entry name" value="YfjL_C"/>
</dbReference>
<feature type="domain" description="YfjL-like C-terminal" evidence="1">
    <location>
        <begin position="44"/>
        <end position="162"/>
    </location>
</feature>
<evidence type="ECO:0000313" key="2">
    <source>
        <dbReference type="EMBL" id="TCS86381.1"/>
    </source>
</evidence>
<dbReference type="RefSeq" id="WP_132029497.1">
    <property type="nucleotide sequence ID" value="NZ_CP068564.1"/>
</dbReference>
<evidence type="ECO:0000259" key="1">
    <source>
        <dbReference type="Pfam" id="PF24911"/>
    </source>
</evidence>
<dbReference type="AlphaFoldDB" id="A0A4R3KQT5"/>
<dbReference type="EMBL" id="SMAE01000015">
    <property type="protein sequence ID" value="TCS86381.1"/>
    <property type="molecule type" value="Genomic_DNA"/>
</dbReference>
<sequence>MARAKSKTSIDTKFAIYYRSGDIRDDYESYVLGKFNTLQRFSDEYSAIAKKIIAEELGYENNTTMVMYKMDDKARKILELDMEFDKSLPLCSEVLIRLDLEDSSLEEVAKVLMDAHKAFLENNCNFTEYSLYGEKDDTHVSVYGITPKYIESGELINLLKEAKDNEGVDGIYIFIKEENK</sequence>
<dbReference type="Proteomes" id="UP000294567">
    <property type="component" value="Unassembled WGS sequence"/>
</dbReference>
<comment type="caution">
    <text evidence="2">The sequence shown here is derived from an EMBL/GenBank/DDBJ whole genome shotgun (WGS) entry which is preliminary data.</text>
</comment>
<gene>
    <name evidence="2" type="ORF">EDD65_1152</name>
</gene>
<evidence type="ECO:0000313" key="3">
    <source>
        <dbReference type="Proteomes" id="UP000294567"/>
    </source>
</evidence>
<protein>
    <recommendedName>
        <fullName evidence="1">YfjL-like C-terminal domain-containing protein</fullName>
    </recommendedName>
</protein>
<organism evidence="2 3">
    <name type="scientific">Keratinibaculum paraultunense</name>
    <dbReference type="NCBI Taxonomy" id="1278232"/>
    <lineage>
        <taxon>Bacteria</taxon>
        <taxon>Bacillati</taxon>
        <taxon>Bacillota</taxon>
        <taxon>Tissierellia</taxon>
        <taxon>Tissierellales</taxon>
        <taxon>Tepidimicrobiaceae</taxon>
        <taxon>Keratinibaculum</taxon>
    </lineage>
</organism>
<dbReference type="Pfam" id="PF24911">
    <property type="entry name" value="YfjL_C"/>
    <property type="match status" value="1"/>
</dbReference>
<proteinExistence type="predicted"/>
<keyword evidence="3" id="KW-1185">Reference proteome</keyword>
<dbReference type="OrthoDB" id="1953272at2"/>
<name>A0A4R3KQT5_9FIRM</name>